<keyword evidence="5 7" id="KW-0862">Zinc</keyword>
<evidence type="ECO:0000256" key="4">
    <source>
        <dbReference type="ARBA" id="ARBA00022801"/>
    </source>
</evidence>
<dbReference type="InterPro" id="IPR000358">
    <property type="entry name" value="RNR_small_fam"/>
</dbReference>
<dbReference type="AlphaFoldDB" id="R7QLG6"/>
<dbReference type="InterPro" id="IPR033909">
    <property type="entry name" value="RNR_small"/>
</dbReference>
<dbReference type="GO" id="GO:0046872">
    <property type="term" value="F:metal ion binding"/>
    <property type="evidence" value="ECO:0007669"/>
    <property type="project" value="UniProtKB-UniRule"/>
</dbReference>
<evidence type="ECO:0000256" key="7">
    <source>
        <dbReference type="RuleBase" id="RU003435"/>
    </source>
</evidence>
<dbReference type="InterPro" id="IPR013647">
    <property type="entry name" value="OligopepF_N_dom"/>
</dbReference>
<dbReference type="PANTHER" id="PTHR23409">
    <property type="entry name" value="RIBONUCLEOSIDE-DIPHOSPHATE REDUCTASE SMALL CHAIN"/>
    <property type="match status" value="1"/>
</dbReference>
<dbReference type="Gene3D" id="1.10.620.20">
    <property type="entry name" value="Ribonucleotide Reductase, subunit A"/>
    <property type="match status" value="1"/>
</dbReference>
<dbReference type="InterPro" id="IPR042088">
    <property type="entry name" value="OligoPept_F_C"/>
</dbReference>
<feature type="domain" description="Peptidase M3A/M3B catalytic" evidence="9">
    <location>
        <begin position="653"/>
        <end position="1027"/>
    </location>
</feature>
<accession>R7QLG6</accession>
<evidence type="ECO:0000256" key="8">
    <source>
        <dbReference type="SAM" id="MobiDB-lite"/>
    </source>
</evidence>
<sequence length="1061" mass="119231">MAGSRLPRGSPAALRHQPTSPPPPYRETPTHSLPLHSIHNSTMASLSPTTVRHPNSSPHSSPKVEKPLSATPDFASNVTDLSSDRSDDLENKALISRVPDVFTAHAADRYTLFPIRHPAIWELYKKHQAAFWTAEEIDLSADMSDWNSLIILISDEIGYTAITLRFIGLYCVNLVESVFSTRNMKTGKKKRRSLLLDTYIRDPVEKQRLFRAIEEIPCVARKADWAIRWISSQGSFAERLVAFAAVEGIFFSGSFCAIFYLKKRGLMPGLTFSNELISRDEGLHCDHACLLYSMIPKEQQLSEQRIHEIICDAVECEKEFVSESLPVDLIGMNSEMMKEYISYCADRLLLSLGYSKVYGASQPFDWMELISIQGKTNFFERRVGEYQKAGVTAVPLALFRSTAATRHRRPFTSPSRFCAAARTSQGSTPPTMSVPSVASPAQEISGPTWQLEYTALDDRTLLDDLAIAKRDMDEMERTGSTLADLVPLARELTDDQITQHDIRAKLLAMFRSYWNAVVLLRNVSTYASCVASVDGTNAEAKKLAGQIQVLFARARTAYEPAALILDLCPDALFNDFLAANEETRAAEFLLSHSRKMARHRLSLQEENMVTKLSVTGHSAWGSLYTDLSTVLPVNVRDADGSVKEMGIASAEAMRDSPDEEVRRASWEGIREAWLPHQETCAAVLNAITGWRLDMYEKRKFDSFLTSSLHSNRMSNATLAALLKSLDSSVEVGRRALAIQAKVLKKDALEPWDLFAPAPLAGTHTGKMYTFDEGIELIADAVGAVDESAGKFVRIMKENGWIEASRGDKKRPGAYCTGFAKSRTPRVYLSDYNGRAQLLLTLSHELGHAFHTWQMRDLPETQLSYPMNLAETASIFFETVVGNALLEKAETLEEKFSILWGEAESAATFLLNIPARFRFEEELNIRRKDGKLAVSEIDEMMINAWERYYGDALSSKERVGVFSQSKLHFYLTGISFYNWPYSFGYLFALGVYAEYERTEDPKLFPRIYSDLLRDTGRMNAEAVVQKHLHSRIDEDQFWLNAIAVAERKLIQLEEVASKLHSQ</sequence>
<dbReference type="GO" id="GO:0004222">
    <property type="term" value="F:metalloendopeptidase activity"/>
    <property type="evidence" value="ECO:0007669"/>
    <property type="project" value="InterPro"/>
</dbReference>
<organism evidence="11 12">
    <name type="scientific">Chondrus crispus</name>
    <name type="common">Carrageen Irish moss</name>
    <name type="synonym">Polymorpha crispa</name>
    <dbReference type="NCBI Taxonomy" id="2769"/>
    <lineage>
        <taxon>Eukaryota</taxon>
        <taxon>Rhodophyta</taxon>
        <taxon>Florideophyceae</taxon>
        <taxon>Rhodymeniophycidae</taxon>
        <taxon>Gigartinales</taxon>
        <taxon>Gigartinaceae</taxon>
        <taxon>Chondrus</taxon>
    </lineage>
</organism>
<dbReference type="Gene3D" id="1.20.140.70">
    <property type="entry name" value="Oligopeptidase f, N-terminal domain"/>
    <property type="match status" value="1"/>
</dbReference>
<evidence type="ECO:0000259" key="9">
    <source>
        <dbReference type="Pfam" id="PF01432"/>
    </source>
</evidence>
<comment type="similarity">
    <text evidence="7">Belongs to the peptidase M3 family.</text>
</comment>
<reference evidence="12" key="1">
    <citation type="journal article" date="2013" name="Proc. Natl. Acad. Sci. U.S.A.">
        <title>Genome structure and metabolic features in the red seaweed Chondrus crispus shed light on evolution of the Archaeplastida.</title>
        <authorList>
            <person name="Collen J."/>
            <person name="Porcel B."/>
            <person name="Carre W."/>
            <person name="Ball S.G."/>
            <person name="Chaparro C."/>
            <person name="Tonon T."/>
            <person name="Barbeyron T."/>
            <person name="Michel G."/>
            <person name="Noel B."/>
            <person name="Valentin K."/>
            <person name="Elias M."/>
            <person name="Artiguenave F."/>
            <person name="Arun A."/>
            <person name="Aury J.M."/>
            <person name="Barbosa-Neto J.F."/>
            <person name="Bothwell J.H."/>
            <person name="Bouget F.Y."/>
            <person name="Brillet L."/>
            <person name="Cabello-Hurtado F."/>
            <person name="Capella-Gutierrez S."/>
            <person name="Charrier B."/>
            <person name="Cladiere L."/>
            <person name="Cock J.M."/>
            <person name="Coelho S.M."/>
            <person name="Colleoni C."/>
            <person name="Czjzek M."/>
            <person name="Da Silva C."/>
            <person name="Delage L."/>
            <person name="Denoeud F."/>
            <person name="Deschamps P."/>
            <person name="Dittami S.M."/>
            <person name="Gabaldon T."/>
            <person name="Gachon C.M."/>
            <person name="Groisillier A."/>
            <person name="Herve C."/>
            <person name="Jabbari K."/>
            <person name="Katinka M."/>
            <person name="Kloareg B."/>
            <person name="Kowalczyk N."/>
            <person name="Labadie K."/>
            <person name="Leblanc C."/>
            <person name="Lopez P.J."/>
            <person name="McLachlan D.H."/>
            <person name="Meslet-Cladiere L."/>
            <person name="Moustafa A."/>
            <person name="Nehr Z."/>
            <person name="Nyvall Collen P."/>
            <person name="Panaud O."/>
            <person name="Partensky F."/>
            <person name="Poulain J."/>
            <person name="Rensing S.A."/>
            <person name="Rousvoal S."/>
            <person name="Samson G."/>
            <person name="Symeonidi A."/>
            <person name="Weissenbach J."/>
            <person name="Zambounis A."/>
            <person name="Wincker P."/>
            <person name="Boyen C."/>
        </authorList>
    </citation>
    <scope>NUCLEOTIDE SEQUENCE [LARGE SCALE GENOMIC DNA]</scope>
    <source>
        <strain evidence="12">cv. Stackhouse</strain>
    </source>
</reference>
<evidence type="ECO:0000256" key="1">
    <source>
        <dbReference type="ARBA" id="ARBA00009303"/>
    </source>
</evidence>
<dbReference type="STRING" id="2769.R7QLG6"/>
<dbReference type="RefSeq" id="XP_005719253.1">
    <property type="nucleotide sequence ID" value="XM_005719196.1"/>
</dbReference>
<dbReference type="GO" id="GO:0009263">
    <property type="term" value="P:deoxyribonucleotide biosynthetic process"/>
    <property type="evidence" value="ECO:0007669"/>
    <property type="project" value="InterPro"/>
</dbReference>
<keyword evidence="4 7" id="KW-0378">Hydrolase</keyword>
<gene>
    <name evidence="11" type="ORF">CHC_T00006627001</name>
</gene>
<dbReference type="OrthoDB" id="1686at2759"/>
<protein>
    <recommendedName>
        <fullName evidence="13">Oligoendopeptidase F</fullName>
    </recommendedName>
</protein>
<dbReference type="Gene3D" id="1.10.1370.20">
    <property type="entry name" value="Oligoendopeptidase f, C-terminal domain"/>
    <property type="match status" value="1"/>
</dbReference>
<feature type="compositionally biased region" description="Polar residues" evidence="8">
    <location>
        <begin position="38"/>
        <end position="60"/>
    </location>
</feature>
<evidence type="ECO:0000256" key="3">
    <source>
        <dbReference type="ARBA" id="ARBA00022723"/>
    </source>
</evidence>
<dbReference type="GO" id="GO:0016491">
    <property type="term" value="F:oxidoreductase activity"/>
    <property type="evidence" value="ECO:0007669"/>
    <property type="project" value="InterPro"/>
</dbReference>
<keyword evidence="12" id="KW-1185">Reference proteome</keyword>
<keyword evidence="2 7" id="KW-0645">Protease</keyword>
<dbReference type="KEGG" id="ccp:CHC_T00006627001"/>
<dbReference type="GeneID" id="17326967"/>
<dbReference type="SUPFAM" id="SSF55486">
    <property type="entry name" value="Metalloproteases ('zincins'), catalytic domain"/>
    <property type="match status" value="1"/>
</dbReference>
<dbReference type="Pfam" id="PF01432">
    <property type="entry name" value="Peptidase_M3"/>
    <property type="match status" value="1"/>
</dbReference>
<name>R7QLG6_CHOCR</name>
<evidence type="ECO:0000313" key="11">
    <source>
        <dbReference type="EMBL" id="CDF39342.1"/>
    </source>
</evidence>
<dbReference type="EMBL" id="HG002022">
    <property type="protein sequence ID" value="CDF39342.1"/>
    <property type="molecule type" value="Genomic_DNA"/>
</dbReference>
<dbReference type="Gramene" id="CDF39342">
    <property type="protein sequence ID" value="CDF39342"/>
    <property type="gene ID" value="CHC_T00006627001"/>
</dbReference>
<proteinExistence type="inferred from homology"/>
<evidence type="ECO:0000256" key="6">
    <source>
        <dbReference type="ARBA" id="ARBA00023049"/>
    </source>
</evidence>
<dbReference type="InterPro" id="IPR009078">
    <property type="entry name" value="Ferritin-like_SF"/>
</dbReference>
<feature type="region of interest" description="Disordered" evidence="8">
    <location>
        <begin position="1"/>
        <end position="86"/>
    </location>
</feature>
<dbReference type="SUPFAM" id="SSF47240">
    <property type="entry name" value="Ferritin-like"/>
    <property type="match status" value="1"/>
</dbReference>
<comment type="cofactor">
    <cofactor evidence="7">
        <name>Zn(2+)</name>
        <dbReference type="ChEBI" id="CHEBI:29105"/>
    </cofactor>
    <text evidence="7">Binds 1 zinc ion.</text>
</comment>
<keyword evidence="6 7" id="KW-0482">Metalloprotease</keyword>
<dbReference type="Proteomes" id="UP000012073">
    <property type="component" value="Unassembled WGS sequence"/>
</dbReference>
<dbReference type="Pfam" id="PF00268">
    <property type="entry name" value="Ribonuc_red_sm"/>
    <property type="match status" value="2"/>
</dbReference>
<feature type="domain" description="Oligopeptidase F N-terminal" evidence="10">
    <location>
        <begin position="569"/>
        <end position="626"/>
    </location>
</feature>
<dbReference type="CDD" id="cd01049">
    <property type="entry name" value="RNRR2"/>
    <property type="match status" value="1"/>
</dbReference>
<keyword evidence="3 7" id="KW-0479">Metal-binding</keyword>
<evidence type="ECO:0000259" key="10">
    <source>
        <dbReference type="Pfam" id="PF08439"/>
    </source>
</evidence>
<evidence type="ECO:0000313" key="12">
    <source>
        <dbReference type="Proteomes" id="UP000012073"/>
    </source>
</evidence>
<dbReference type="GO" id="GO:0006508">
    <property type="term" value="P:proteolysis"/>
    <property type="evidence" value="ECO:0007669"/>
    <property type="project" value="UniProtKB-KW"/>
</dbReference>
<evidence type="ECO:0000256" key="2">
    <source>
        <dbReference type="ARBA" id="ARBA00022670"/>
    </source>
</evidence>
<comment type="similarity">
    <text evidence="1">Belongs to the ribonucleoside diphosphate reductase small chain family.</text>
</comment>
<dbReference type="Pfam" id="PF08439">
    <property type="entry name" value="Peptidase_M3_N"/>
    <property type="match status" value="1"/>
</dbReference>
<dbReference type="PANTHER" id="PTHR23409:SF18">
    <property type="entry name" value="RIBONUCLEOSIDE-DIPHOSPHATE REDUCTASE SUBUNIT M2"/>
    <property type="match status" value="1"/>
</dbReference>
<evidence type="ECO:0008006" key="13">
    <source>
        <dbReference type="Google" id="ProtNLM"/>
    </source>
</evidence>
<evidence type="ECO:0000256" key="5">
    <source>
        <dbReference type="ARBA" id="ARBA00022833"/>
    </source>
</evidence>
<dbReference type="InterPro" id="IPR001567">
    <property type="entry name" value="Pept_M3A_M3B_dom"/>
</dbReference>
<dbReference type="InterPro" id="IPR012348">
    <property type="entry name" value="RNR-like"/>
</dbReference>